<feature type="compositionally biased region" description="Basic and acidic residues" evidence="2">
    <location>
        <begin position="555"/>
        <end position="577"/>
    </location>
</feature>
<accession>A0A232LYE6</accession>
<proteinExistence type="predicted"/>
<feature type="compositionally biased region" description="Basic residues" evidence="2">
    <location>
        <begin position="117"/>
        <end position="129"/>
    </location>
</feature>
<dbReference type="InterPro" id="IPR001214">
    <property type="entry name" value="SET_dom"/>
</dbReference>
<protein>
    <recommendedName>
        <fullName evidence="3">SET domain-containing protein</fullName>
    </recommendedName>
</protein>
<evidence type="ECO:0000259" key="3">
    <source>
        <dbReference type="PROSITE" id="PS50280"/>
    </source>
</evidence>
<evidence type="ECO:0000313" key="5">
    <source>
        <dbReference type="Proteomes" id="UP000243515"/>
    </source>
</evidence>
<dbReference type="Pfam" id="PF00856">
    <property type="entry name" value="SET"/>
    <property type="match status" value="1"/>
</dbReference>
<feature type="compositionally biased region" description="Basic and acidic residues" evidence="2">
    <location>
        <begin position="98"/>
        <end position="116"/>
    </location>
</feature>
<evidence type="ECO:0000256" key="1">
    <source>
        <dbReference type="ARBA" id="ARBA00022853"/>
    </source>
</evidence>
<dbReference type="PANTHER" id="PTHR46462">
    <property type="entry name" value="UPSET, ISOFORM A"/>
    <property type="match status" value="1"/>
</dbReference>
<feature type="compositionally biased region" description="Polar residues" evidence="2">
    <location>
        <begin position="584"/>
        <end position="609"/>
    </location>
</feature>
<feature type="region of interest" description="Disordered" evidence="2">
    <location>
        <begin position="98"/>
        <end position="221"/>
    </location>
</feature>
<dbReference type="OrthoDB" id="1928087at2759"/>
<dbReference type="Gene3D" id="3.30.40.10">
    <property type="entry name" value="Zinc/RING finger domain, C3HC4 (zinc finger)"/>
    <property type="match status" value="1"/>
</dbReference>
<gene>
    <name evidence="4" type="ORF">Egran_03068</name>
</gene>
<dbReference type="GO" id="GO:0006325">
    <property type="term" value="P:chromatin organization"/>
    <property type="evidence" value="ECO:0007669"/>
    <property type="project" value="UniProtKB-KW"/>
</dbReference>
<dbReference type="InterPro" id="IPR013083">
    <property type="entry name" value="Znf_RING/FYVE/PHD"/>
</dbReference>
<name>A0A232LYE6_9EURO</name>
<feature type="compositionally biased region" description="Polar residues" evidence="2">
    <location>
        <begin position="948"/>
        <end position="961"/>
    </location>
</feature>
<dbReference type="Proteomes" id="UP000243515">
    <property type="component" value="Unassembled WGS sequence"/>
</dbReference>
<dbReference type="PANTHER" id="PTHR46462:SF3">
    <property type="entry name" value="UPSET, ISOFORM A"/>
    <property type="match status" value="1"/>
</dbReference>
<dbReference type="InterPro" id="IPR011011">
    <property type="entry name" value="Znf_FYVE_PHD"/>
</dbReference>
<evidence type="ECO:0000313" key="4">
    <source>
        <dbReference type="EMBL" id="OXV09169.1"/>
    </source>
</evidence>
<dbReference type="SUPFAM" id="SSF57903">
    <property type="entry name" value="FYVE/PHD zinc finger"/>
    <property type="match status" value="1"/>
</dbReference>
<dbReference type="SUPFAM" id="SSF82199">
    <property type="entry name" value="SET domain"/>
    <property type="match status" value="1"/>
</dbReference>
<keyword evidence="1" id="KW-0156">Chromatin regulator</keyword>
<dbReference type="GO" id="GO:0070210">
    <property type="term" value="C:Rpd3L-Expanded complex"/>
    <property type="evidence" value="ECO:0007669"/>
    <property type="project" value="TreeGrafter"/>
</dbReference>
<feature type="region of interest" description="Disordered" evidence="2">
    <location>
        <begin position="477"/>
        <end position="685"/>
    </location>
</feature>
<feature type="compositionally biased region" description="Polar residues" evidence="2">
    <location>
        <begin position="642"/>
        <end position="652"/>
    </location>
</feature>
<feature type="compositionally biased region" description="Polar residues" evidence="2">
    <location>
        <begin position="1"/>
        <end position="15"/>
    </location>
</feature>
<feature type="compositionally biased region" description="Polar residues" evidence="2">
    <location>
        <begin position="885"/>
        <end position="896"/>
    </location>
</feature>
<feature type="compositionally biased region" description="Polar residues" evidence="2">
    <location>
        <begin position="908"/>
        <end position="922"/>
    </location>
</feature>
<feature type="compositionally biased region" description="Basic and acidic residues" evidence="2">
    <location>
        <begin position="508"/>
        <end position="517"/>
    </location>
</feature>
<dbReference type="GO" id="GO:0006355">
    <property type="term" value="P:regulation of DNA-templated transcription"/>
    <property type="evidence" value="ECO:0007669"/>
    <property type="project" value="TreeGrafter"/>
</dbReference>
<organism evidence="4 5">
    <name type="scientific">Elaphomyces granulatus</name>
    <dbReference type="NCBI Taxonomy" id="519963"/>
    <lineage>
        <taxon>Eukaryota</taxon>
        <taxon>Fungi</taxon>
        <taxon>Dikarya</taxon>
        <taxon>Ascomycota</taxon>
        <taxon>Pezizomycotina</taxon>
        <taxon>Eurotiomycetes</taxon>
        <taxon>Eurotiomycetidae</taxon>
        <taxon>Eurotiales</taxon>
        <taxon>Elaphomycetaceae</taxon>
        <taxon>Elaphomyces</taxon>
    </lineage>
</organism>
<feature type="compositionally biased region" description="Polar residues" evidence="2">
    <location>
        <begin position="676"/>
        <end position="685"/>
    </location>
</feature>
<dbReference type="AlphaFoldDB" id="A0A232LYE6"/>
<feature type="region of interest" description="Disordered" evidence="2">
    <location>
        <begin position="946"/>
        <end position="970"/>
    </location>
</feature>
<feature type="domain" description="SET" evidence="3">
    <location>
        <begin position="290"/>
        <end position="419"/>
    </location>
</feature>
<dbReference type="SMART" id="SM00317">
    <property type="entry name" value="SET"/>
    <property type="match status" value="1"/>
</dbReference>
<feature type="region of interest" description="Disordered" evidence="2">
    <location>
        <begin position="1"/>
        <end position="23"/>
    </location>
</feature>
<dbReference type="EMBL" id="NPHW01003679">
    <property type="protein sequence ID" value="OXV09169.1"/>
    <property type="molecule type" value="Genomic_DNA"/>
</dbReference>
<comment type="caution">
    <text evidence="4">The sequence shown here is derived from an EMBL/GenBank/DDBJ whole genome shotgun (WGS) entry which is preliminary data.</text>
</comment>
<dbReference type="Gene3D" id="2.170.270.10">
    <property type="entry name" value="SET domain"/>
    <property type="match status" value="1"/>
</dbReference>
<feature type="compositionally biased region" description="Low complexity" evidence="2">
    <location>
        <begin position="183"/>
        <end position="198"/>
    </location>
</feature>
<evidence type="ECO:0000256" key="2">
    <source>
        <dbReference type="SAM" id="MobiDB-lite"/>
    </source>
</evidence>
<dbReference type="PROSITE" id="PS50280">
    <property type="entry name" value="SET"/>
    <property type="match status" value="1"/>
</dbReference>
<keyword evidence="5" id="KW-1185">Reference proteome</keyword>
<sequence>MTDTSSLANTHSTTEPYPVAAYPLNSPVPNGTVLDSILLDDDEPYTIKCICTFQDDDGNTVFCERCETWQHIECYYPGRGVPEVHNCTDCEPRPLDAKRATERQKRLREQSDGGDRKAKRTGTKTQKKKAPLDQVNGSSPHHHQHHHHPQQPPQQQNHHNPPRSESASRDQPPVKKPKMAHKTSTSVSSLSAVSLLPSDQRKRSGSATNNPTLSPTKPPIPSIPLYSREFLHLYEHDEGHVGMKSNLFVNLTLTTELTSWVKDPWTVTGRSPQDIFSLSDGPLDPTRWPPLIKESITDDRLELDGKHPTWRVLKTETDVHKDEIVGEIKGKIGRLGSYCEDPRNRWLELRHPQPFVFFHPQLPIYIDSREEGTMLRYIRRSCRPNVTMKTFITNEVEYHFCFVANQDIPANSEITAMWYLDPKLFGSSNGLVKQETSDGFQEAAACISTVLAHFGGCACEPPQNCLLVNVDRRRNSAMKPVNVKRKKSKTKQVISPLGTGRSTSNPRDTSEGAKRLDDDDQADDSRSTSGSARGQTHSRDLTPTPPESGFGDSELSARDKRKIAAAEKKFEQLEQDQRKKKRTSGQSTQTTPIATISKQSSFSNPNSLSKPPHLDMSTVRDSYSPPYHLPPGPTSVHRYSSPRKSSGSNTPVFRSPLGRPHYVDSETQTELDEYDAQSTPASSQCRRSFVPLTQRLITRCHQDRIRFECATRQRQAEVCPMPVGKDMSNISSRQAVEHPPDKPGPPVVNGLDDVEMKDADTEMTAAKSRPSDATRAMGGSQSQFILPSTPGDATPGRSPGVQNSVVIGNVANGFRSDLRVQLPPSNFASFAMAGAPESATPTSIQSPSTLIHPSAQTPGSSITAASPIKKKISLGDYLSRKGTLTTPTSEKTQAQATAMLPPQKSPSRRQSITTVSLSSDGRSQVIADTDAQREITNAADIIMKDTSKQPSAPLNVTSTSGPLDHARFQL</sequence>
<feature type="region of interest" description="Disordered" evidence="2">
    <location>
        <begin position="885"/>
        <end position="923"/>
    </location>
</feature>
<feature type="compositionally biased region" description="Basic residues" evidence="2">
    <location>
        <begin position="140"/>
        <end position="149"/>
    </location>
</feature>
<dbReference type="GO" id="GO:0034967">
    <property type="term" value="C:Set3 complex"/>
    <property type="evidence" value="ECO:0007669"/>
    <property type="project" value="TreeGrafter"/>
</dbReference>
<dbReference type="InterPro" id="IPR046341">
    <property type="entry name" value="SET_dom_sf"/>
</dbReference>
<reference evidence="4 5" key="1">
    <citation type="journal article" date="2015" name="Environ. Microbiol.">
        <title>Metagenome sequence of Elaphomyces granulatus from sporocarp tissue reveals Ascomycota ectomycorrhizal fingerprints of genome expansion and a Proteobacteria-rich microbiome.</title>
        <authorList>
            <person name="Quandt C.A."/>
            <person name="Kohler A."/>
            <person name="Hesse C.N."/>
            <person name="Sharpton T.J."/>
            <person name="Martin F."/>
            <person name="Spatafora J.W."/>
        </authorList>
    </citation>
    <scope>NUCLEOTIDE SEQUENCE [LARGE SCALE GENOMIC DNA]</scope>
    <source>
        <strain evidence="4 5">OSC145934</strain>
    </source>
</reference>
<feature type="compositionally biased region" description="Polar residues" evidence="2">
    <location>
        <begin position="205"/>
        <end position="215"/>
    </location>
</feature>